<comment type="similarity">
    <text evidence="1">Belongs to the AHA1 family.</text>
</comment>
<reference evidence="3 6" key="2">
    <citation type="journal article" date="2018" name="Nat. Biotechnol.">
        <title>A standardized bacterial taxonomy based on genome phylogeny substantially revises the tree of life.</title>
        <authorList>
            <person name="Parks D.H."/>
            <person name="Chuvochina M."/>
            <person name="Waite D.W."/>
            <person name="Rinke C."/>
            <person name="Skarshewski A."/>
            <person name="Chaumeil P.A."/>
            <person name="Hugenholtz P."/>
        </authorList>
    </citation>
    <scope>NUCLEOTIDE SEQUENCE [LARGE SCALE GENOMIC DNA]</scope>
    <source>
        <strain evidence="3">UBA8557</strain>
    </source>
</reference>
<accession>A0A059DY12</accession>
<dbReference type="eggNOG" id="COG3832">
    <property type="taxonomic scope" value="Bacteria"/>
</dbReference>
<evidence type="ECO:0000313" key="3">
    <source>
        <dbReference type="EMBL" id="HAE95485.1"/>
    </source>
</evidence>
<feature type="domain" description="Activator of Hsp90 ATPase homologue 1/2-like C-terminal" evidence="2">
    <location>
        <begin position="19"/>
        <end position="150"/>
    </location>
</feature>
<dbReference type="EMBL" id="DMBR01000396">
    <property type="protein sequence ID" value="HAE95485.1"/>
    <property type="molecule type" value="Genomic_DNA"/>
</dbReference>
<proteinExistence type="inferred from homology"/>
<gene>
    <name evidence="3" type="ORF">DCG65_13085</name>
    <name evidence="4" type="ORF">HY36_08640</name>
</gene>
<dbReference type="EMBL" id="AWFH01000056">
    <property type="protein sequence ID" value="KCZ58437.1"/>
    <property type="molecule type" value="Genomic_DNA"/>
</dbReference>
<dbReference type="Proteomes" id="UP000259173">
    <property type="component" value="Unassembled WGS sequence"/>
</dbReference>
<dbReference type="Gene3D" id="3.30.530.20">
    <property type="match status" value="1"/>
</dbReference>
<dbReference type="Proteomes" id="UP000024547">
    <property type="component" value="Unassembled WGS sequence"/>
</dbReference>
<keyword evidence="5" id="KW-1185">Reference proteome</keyword>
<dbReference type="AlphaFoldDB" id="A0A059DY12"/>
<protein>
    <submittedName>
        <fullName evidence="3">Polyketide cyclase</fullName>
    </submittedName>
</protein>
<evidence type="ECO:0000313" key="4">
    <source>
        <dbReference type="EMBL" id="KCZ58437.1"/>
    </source>
</evidence>
<dbReference type="InterPro" id="IPR023393">
    <property type="entry name" value="START-like_dom_sf"/>
</dbReference>
<dbReference type="InterPro" id="IPR013538">
    <property type="entry name" value="ASHA1/2-like_C"/>
</dbReference>
<dbReference type="PATRIC" id="fig|1280948.3.peg.2849"/>
<evidence type="ECO:0000313" key="6">
    <source>
        <dbReference type="Proteomes" id="UP000259173"/>
    </source>
</evidence>
<evidence type="ECO:0000256" key="1">
    <source>
        <dbReference type="ARBA" id="ARBA00006817"/>
    </source>
</evidence>
<evidence type="ECO:0000259" key="2">
    <source>
        <dbReference type="Pfam" id="PF08327"/>
    </source>
</evidence>
<evidence type="ECO:0000313" key="5">
    <source>
        <dbReference type="Proteomes" id="UP000024547"/>
    </source>
</evidence>
<organism evidence="4 5">
    <name type="scientific">Hyphomonas atlantica</name>
    <dbReference type="NCBI Taxonomy" id="1280948"/>
    <lineage>
        <taxon>Bacteria</taxon>
        <taxon>Pseudomonadati</taxon>
        <taxon>Pseudomonadota</taxon>
        <taxon>Alphaproteobacteria</taxon>
        <taxon>Hyphomonadales</taxon>
        <taxon>Hyphomonadaceae</taxon>
        <taxon>Hyphomonas</taxon>
    </lineage>
</organism>
<dbReference type="STRING" id="1280948.HY36_08640"/>
<dbReference type="SUPFAM" id="SSF55961">
    <property type="entry name" value="Bet v1-like"/>
    <property type="match status" value="1"/>
</dbReference>
<dbReference type="RefSeq" id="WP_035554170.1">
    <property type="nucleotide sequence ID" value="NZ_AWFH01000056.1"/>
</dbReference>
<dbReference type="OrthoDB" id="9805228at2"/>
<reference evidence="4 5" key="1">
    <citation type="journal article" date="2014" name="Antonie Van Leeuwenhoek">
        <title>Hyphomonas beringensis sp. nov. and Hyphomonas chukchiensis sp. nov., isolated from surface seawater of the Bering Sea and Chukchi Sea.</title>
        <authorList>
            <person name="Li C."/>
            <person name="Lai Q."/>
            <person name="Li G."/>
            <person name="Dong C."/>
            <person name="Wang J."/>
            <person name="Liao Y."/>
            <person name="Shao Z."/>
        </authorList>
    </citation>
    <scope>NUCLEOTIDE SEQUENCE [LARGE SCALE GENOMIC DNA]</scope>
    <source>
        <strain evidence="4 5">22II1-22F38</strain>
    </source>
</reference>
<sequence>MTHHTAQHGTATLEKGLSASPARVFAAWADPDQRKVWGSPSDEIDMRIDAADFTVGGEDVTTCLAGGEAVAVVRGRYHDIVPDKRIVYTEIISSMDALEGACLVTAEFLAEGAGTRLVVTLQTVALDGSTLLEEAQEGWGSALIRLEELLQAG</sequence>
<name>A0A059DY12_9PROT</name>
<comment type="caution">
    <text evidence="4">The sequence shown here is derived from an EMBL/GenBank/DDBJ whole genome shotgun (WGS) entry which is preliminary data.</text>
</comment>
<dbReference type="Pfam" id="PF08327">
    <property type="entry name" value="AHSA1"/>
    <property type="match status" value="1"/>
</dbReference>